<dbReference type="GO" id="GO:0005886">
    <property type="term" value="C:plasma membrane"/>
    <property type="evidence" value="ECO:0007669"/>
    <property type="project" value="UniProtKB-SubCell"/>
</dbReference>
<dbReference type="PANTHER" id="PTHR30086:SF20">
    <property type="entry name" value="ARGININE EXPORTER PROTEIN ARGO-RELATED"/>
    <property type="match status" value="1"/>
</dbReference>
<feature type="transmembrane region" description="Helical" evidence="6">
    <location>
        <begin position="117"/>
        <end position="138"/>
    </location>
</feature>
<accession>A0A1X0YE73</accession>
<name>A0A1X0YE73_9BACT</name>
<evidence type="ECO:0000256" key="2">
    <source>
        <dbReference type="ARBA" id="ARBA00022475"/>
    </source>
</evidence>
<keyword evidence="4 6" id="KW-1133">Transmembrane helix</keyword>
<keyword evidence="2" id="KW-1003">Cell membrane</keyword>
<evidence type="ECO:0000256" key="3">
    <source>
        <dbReference type="ARBA" id="ARBA00022692"/>
    </source>
</evidence>
<dbReference type="PIRSF" id="PIRSF006324">
    <property type="entry name" value="LeuE"/>
    <property type="match status" value="1"/>
</dbReference>
<protein>
    <submittedName>
        <fullName evidence="7">Lysine transporter LysE</fullName>
    </submittedName>
</protein>
<dbReference type="STRING" id="1969733.B5V00_00700"/>
<dbReference type="EMBL" id="NAAD01000001">
    <property type="protein sequence ID" value="ORJ63417.1"/>
    <property type="molecule type" value="Genomic_DNA"/>
</dbReference>
<evidence type="ECO:0000256" key="1">
    <source>
        <dbReference type="ARBA" id="ARBA00004651"/>
    </source>
</evidence>
<feature type="transmembrane region" description="Helical" evidence="6">
    <location>
        <begin position="150"/>
        <end position="175"/>
    </location>
</feature>
<evidence type="ECO:0000313" key="7">
    <source>
        <dbReference type="EMBL" id="ORJ63417.1"/>
    </source>
</evidence>
<dbReference type="Proteomes" id="UP000193136">
    <property type="component" value="Unassembled WGS sequence"/>
</dbReference>
<dbReference type="InterPro" id="IPR001123">
    <property type="entry name" value="LeuE-type"/>
</dbReference>
<dbReference type="AlphaFoldDB" id="A0A1X0YE73"/>
<dbReference type="Pfam" id="PF01810">
    <property type="entry name" value="LysE"/>
    <property type="match status" value="1"/>
</dbReference>
<evidence type="ECO:0000313" key="8">
    <source>
        <dbReference type="Proteomes" id="UP000193136"/>
    </source>
</evidence>
<comment type="caution">
    <text evidence="7">The sequence shown here is derived from an EMBL/GenBank/DDBJ whole genome shotgun (WGS) entry which is preliminary data.</text>
</comment>
<evidence type="ECO:0000256" key="6">
    <source>
        <dbReference type="SAM" id="Phobius"/>
    </source>
</evidence>
<evidence type="ECO:0000256" key="5">
    <source>
        <dbReference type="ARBA" id="ARBA00023136"/>
    </source>
</evidence>
<evidence type="ECO:0000256" key="4">
    <source>
        <dbReference type="ARBA" id="ARBA00022989"/>
    </source>
</evidence>
<sequence>MLDPTRLSLFCAASIALILTPGPDNIYVLTRGIAQGRLAALAAASGFALGNLVHTLFAILGLSALLASSATLFGLVKLVGGGYLIWIGVKMLRSAGTIRTENALPAVRPGLIFRQSIVANILNPKVAVFFIAFFPQFVSADADAIPLQMLLLGCIFVVLVLLIFGLIGFFAGSLGAWLQRRPRTGRWLDRGAGTILVALGIRLAWPGR</sequence>
<reference evidence="7 8" key="1">
    <citation type="submission" date="2017-03" db="EMBL/GenBank/DDBJ databases">
        <title>Genome sequence of Geothermobacter sp. EPR-M, Deep-Sea Iron Reducer.</title>
        <authorList>
            <person name="Tully B."/>
            <person name="Savalia P."/>
            <person name="Abuyen K."/>
            <person name="Baughan C."/>
            <person name="Romero E."/>
            <person name="Ronkowski C."/>
            <person name="Torres B."/>
            <person name="Tremblay J."/>
            <person name="Trujillo A."/>
            <person name="Tyler M."/>
            <person name="Perez-Rodriguez I."/>
            <person name="Amend J."/>
        </authorList>
    </citation>
    <scope>NUCLEOTIDE SEQUENCE [LARGE SCALE GENOMIC DNA]</scope>
    <source>
        <strain evidence="7 8">EPR-M</strain>
    </source>
</reference>
<feature type="transmembrane region" description="Helical" evidence="6">
    <location>
        <begin position="38"/>
        <end position="60"/>
    </location>
</feature>
<dbReference type="OrthoDB" id="9807053at2"/>
<keyword evidence="3 6" id="KW-0812">Transmembrane</keyword>
<gene>
    <name evidence="7" type="ORF">B5V00_00700</name>
</gene>
<organism evidence="7 8">
    <name type="scientific">Geothermobacter hydrogeniphilus</name>
    <dbReference type="NCBI Taxonomy" id="1969733"/>
    <lineage>
        <taxon>Bacteria</taxon>
        <taxon>Pseudomonadati</taxon>
        <taxon>Thermodesulfobacteriota</taxon>
        <taxon>Desulfuromonadia</taxon>
        <taxon>Desulfuromonadales</taxon>
        <taxon>Geothermobacteraceae</taxon>
        <taxon>Geothermobacter</taxon>
    </lineage>
</organism>
<keyword evidence="8" id="KW-1185">Reference proteome</keyword>
<proteinExistence type="predicted"/>
<dbReference type="RefSeq" id="WP_085008483.1">
    <property type="nucleotide sequence ID" value="NZ_NAAD01000001.1"/>
</dbReference>
<dbReference type="GO" id="GO:0015171">
    <property type="term" value="F:amino acid transmembrane transporter activity"/>
    <property type="evidence" value="ECO:0007669"/>
    <property type="project" value="TreeGrafter"/>
</dbReference>
<feature type="transmembrane region" description="Helical" evidence="6">
    <location>
        <begin position="6"/>
        <end position="26"/>
    </location>
</feature>
<feature type="transmembrane region" description="Helical" evidence="6">
    <location>
        <begin position="66"/>
        <end position="89"/>
    </location>
</feature>
<dbReference type="PANTHER" id="PTHR30086">
    <property type="entry name" value="ARGININE EXPORTER PROTEIN ARGO"/>
    <property type="match status" value="1"/>
</dbReference>
<keyword evidence="5 6" id="KW-0472">Membrane</keyword>
<comment type="subcellular location">
    <subcellularLocation>
        <location evidence="1">Cell membrane</location>
        <topology evidence="1">Multi-pass membrane protein</topology>
    </subcellularLocation>
</comment>